<evidence type="ECO:0000313" key="2">
    <source>
        <dbReference type="Proteomes" id="UP001492541"/>
    </source>
</evidence>
<organism evidence="1 2">
    <name type="scientific">Geoglobus acetivorans</name>
    <dbReference type="NCBI Taxonomy" id="565033"/>
    <lineage>
        <taxon>Archaea</taxon>
        <taxon>Methanobacteriati</taxon>
        <taxon>Methanobacteriota</taxon>
        <taxon>Archaeoglobi</taxon>
        <taxon>Archaeoglobales</taxon>
        <taxon>Archaeoglobaceae</taxon>
        <taxon>Geoglobus</taxon>
    </lineage>
</organism>
<reference evidence="1 2" key="1">
    <citation type="submission" date="2021-11" db="EMBL/GenBank/DDBJ databases">
        <title>Whole genome of Geoglobus acetivorans.</title>
        <authorList>
            <person name="Liu D."/>
        </authorList>
    </citation>
    <scope>NUCLEOTIDE SEQUENCE [LARGE SCALE GENOMIC DNA]</scope>
    <source>
        <strain evidence="1 2">SBH6</strain>
    </source>
</reference>
<name>A0ABZ3H0M5_GEOAI</name>
<dbReference type="GeneID" id="90449171"/>
<dbReference type="RefSeq" id="WP_193807720.1">
    <property type="nucleotide sequence ID" value="NZ_CP087714.1"/>
</dbReference>
<keyword evidence="2" id="KW-1185">Reference proteome</keyword>
<gene>
    <name evidence="1" type="ORF">LPQ35_05755</name>
</gene>
<sequence>MRKTGIGLLGIFATLAIILGVGANFSDYNADRSAHWTIVTDDTELIDLEPIQPYAYIGEDGMLAIDFSANNPNYPGYGDGISPSSEYNFDEVFAVSNDLWEQFPIVVRVTSSNANIEFYGHEGGVYAVDGGQAATASDSAREDVCFVVQPGDSVKIGIDLSANGDSPGDVWDETMTVKAYRSGTEPAELSNCGQD</sequence>
<dbReference type="Pfam" id="PF06510">
    <property type="entry name" value="DUF1102"/>
    <property type="match status" value="1"/>
</dbReference>
<protein>
    <submittedName>
        <fullName evidence="1">DUF1102 domain-containing protein</fullName>
    </submittedName>
</protein>
<dbReference type="EMBL" id="CP087714">
    <property type="protein sequence ID" value="XAT62759.1"/>
    <property type="molecule type" value="Genomic_DNA"/>
</dbReference>
<proteinExistence type="predicted"/>
<dbReference type="InterPro" id="IPR009482">
    <property type="entry name" value="DUF1102"/>
</dbReference>
<evidence type="ECO:0000313" key="1">
    <source>
        <dbReference type="EMBL" id="XAT62759.1"/>
    </source>
</evidence>
<accession>A0ABZ3H0M5</accession>
<dbReference type="Proteomes" id="UP001492541">
    <property type="component" value="Chromosome"/>
</dbReference>